<gene>
    <name evidence="2" type="ORF">H8S59_02620</name>
</gene>
<feature type="domain" description="KAP NTPase" evidence="1">
    <location>
        <begin position="45"/>
        <end position="113"/>
    </location>
</feature>
<sequence>MHFNYEIIADFFKPKKKALLAINSEQPSSASIDDKNFHVHSFLNYYLSVGHPPYYAALITGAWGIGKTYLVKSILKTLLGDRSYSYISLYGLNSVDAIDSAMYQSLHPALSTKGVKIVGRASKALMKYARVDNLINIKDFVHPGNDRLFVFDDLERSPLEPDILLGYINEMVEHDGCKVLIIGNEEKLIGKQGYTETREKLIGRTLEVQPEINGAFDNFLAQLSSDIARETLNKNKETIVTIFLEATATNFRIMQQTIWDFERLINCLDQKHLNSQDGIKALTETFFAISFETKAGFLTKSDILGRPDSLLRAMMQGQQDQPELAIDVANKRFSEADLHDPILSSEFICELLFKGLIIPSLLRESLELSKYFIDVSTEPAWRTVWHGFDRSEAEFKDAVIEMERQFQARELLDIGIILHVVGMRVWLSKIGEFSLTRKLAFDQARDYISDLYTAGELTPAEPASIGRSGYEGYGGLGIHEQGSEDFLEFFSFMEDMQSKAAIDQYPVKARKLLEDMELNASVFLRKICSTYEHENIYAYTPLLSSIPPSEFVERVMKLDGAGQRTVIIALNLRYSHGMLQRDLKSETSWFFDVYNDFSSSLKSSRPIVRWNLSNALNHYLKPIAIQAEEEGKEKED</sequence>
<dbReference type="RefSeq" id="WP_187520416.1">
    <property type="nucleotide sequence ID" value="NZ_JACONW010000006.1"/>
</dbReference>
<reference evidence="2 3" key="1">
    <citation type="submission" date="2020-08" db="EMBL/GenBank/DDBJ databases">
        <title>Putative novel bacterial strains isolated from necrotic wheat leaf tissues caused by Xanthomonas translucens.</title>
        <authorList>
            <person name="Tambong J.T."/>
        </authorList>
    </citation>
    <scope>NUCLEOTIDE SEQUENCE [LARGE SCALE GENOMIC DNA]</scope>
    <source>
        <strain evidence="2 3">DOAB 1069</strain>
    </source>
</reference>
<protein>
    <recommendedName>
        <fullName evidence="1">KAP NTPase domain-containing protein</fullName>
    </recommendedName>
</protein>
<evidence type="ECO:0000313" key="2">
    <source>
        <dbReference type="EMBL" id="MBC3948659.1"/>
    </source>
</evidence>
<comment type="caution">
    <text evidence="2">The sequence shown here is derived from an EMBL/GenBank/DDBJ whole genome shotgun (WGS) entry which is preliminary data.</text>
</comment>
<dbReference type="InterPro" id="IPR027417">
    <property type="entry name" value="P-loop_NTPase"/>
</dbReference>
<dbReference type="InterPro" id="IPR011646">
    <property type="entry name" value="KAP_P-loop"/>
</dbReference>
<name>A0ABR7AUS6_9PSED</name>
<keyword evidence="3" id="KW-1185">Reference proteome</keyword>
<proteinExistence type="predicted"/>
<evidence type="ECO:0000313" key="3">
    <source>
        <dbReference type="Proteomes" id="UP000651852"/>
    </source>
</evidence>
<dbReference type="EMBL" id="JACONW010000006">
    <property type="protein sequence ID" value="MBC3948659.1"/>
    <property type="molecule type" value="Genomic_DNA"/>
</dbReference>
<feature type="domain" description="KAP NTPase" evidence="1">
    <location>
        <begin position="148"/>
        <end position="263"/>
    </location>
</feature>
<organism evidence="2 3">
    <name type="scientific">Pseudomonas folii</name>
    <dbReference type="NCBI Taxonomy" id="2762593"/>
    <lineage>
        <taxon>Bacteria</taxon>
        <taxon>Pseudomonadati</taxon>
        <taxon>Pseudomonadota</taxon>
        <taxon>Gammaproteobacteria</taxon>
        <taxon>Pseudomonadales</taxon>
        <taxon>Pseudomonadaceae</taxon>
        <taxon>Pseudomonas</taxon>
    </lineage>
</organism>
<dbReference type="Pfam" id="PF07693">
    <property type="entry name" value="KAP_NTPase"/>
    <property type="match status" value="2"/>
</dbReference>
<dbReference type="Gene3D" id="3.40.50.300">
    <property type="entry name" value="P-loop containing nucleotide triphosphate hydrolases"/>
    <property type="match status" value="1"/>
</dbReference>
<dbReference type="SUPFAM" id="SSF52540">
    <property type="entry name" value="P-loop containing nucleoside triphosphate hydrolases"/>
    <property type="match status" value="1"/>
</dbReference>
<evidence type="ECO:0000259" key="1">
    <source>
        <dbReference type="Pfam" id="PF07693"/>
    </source>
</evidence>
<accession>A0ABR7AUS6</accession>
<dbReference type="Proteomes" id="UP000651852">
    <property type="component" value="Unassembled WGS sequence"/>
</dbReference>